<dbReference type="GO" id="GO:0016491">
    <property type="term" value="F:oxidoreductase activity"/>
    <property type="evidence" value="ECO:0007669"/>
    <property type="project" value="InterPro"/>
</dbReference>
<evidence type="ECO:0000256" key="1">
    <source>
        <dbReference type="ARBA" id="ARBA00023604"/>
    </source>
</evidence>
<accession>R8BCY3</accession>
<dbReference type="OrthoDB" id="412788at2759"/>
<dbReference type="PANTHER" id="PTHR34598">
    <property type="entry name" value="BLL6449 PROTEIN"/>
    <property type="match status" value="1"/>
</dbReference>
<dbReference type="eggNOG" id="ENOG502RPHH">
    <property type="taxonomic scope" value="Eukaryota"/>
</dbReference>
<dbReference type="KEGG" id="tmn:UCRPA7_7341"/>
<gene>
    <name evidence="2" type="ORF">UCRPA7_7341</name>
</gene>
<evidence type="ECO:0008006" key="4">
    <source>
        <dbReference type="Google" id="ProtNLM"/>
    </source>
</evidence>
<dbReference type="GeneID" id="19328091"/>
<name>R8BCY3_PHAM7</name>
<proteinExistence type="inferred from homology"/>
<keyword evidence="3" id="KW-1185">Reference proteome</keyword>
<comment type="similarity">
    <text evidence="1">Belongs to the asaB hydroxylase/desaturase family.</text>
</comment>
<dbReference type="RefSeq" id="XP_007918064.1">
    <property type="nucleotide sequence ID" value="XM_007919873.1"/>
</dbReference>
<evidence type="ECO:0000313" key="2">
    <source>
        <dbReference type="EMBL" id="EON97151.1"/>
    </source>
</evidence>
<dbReference type="AlphaFoldDB" id="R8BCY3"/>
<protein>
    <recommendedName>
        <fullName evidence="4">Methyltransferase</fullName>
    </recommendedName>
</protein>
<dbReference type="HOGENOM" id="CLU_042688_2_1_1"/>
<dbReference type="PANTHER" id="PTHR34598:SF3">
    <property type="entry name" value="OXIDOREDUCTASE AN1597"/>
    <property type="match status" value="1"/>
</dbReference>
<dbReference type="NCBIfam" id="NF041278">
    <property type="entry name" value="CmcJ_NvfI_EfuI"/>
    <property type="match status" value="1"/>
</dbReference>
<dbReference type="EMBL" id="KB933286">
    <property type="protein sequence ID" value="EON97151.1"/>
    <property type="molecule type" value="Genomic_DNA"/>
</dbReference>
<sequence length="269" mass="30107">MTEVIAPLGFTEPLPVRLKFHANDRTGDVLNTVPRDARIEDARSRSKPPSLDVEGFTLITHQSKVQNFRDTEEVERVYGEEIRQLLLELTGADGVEIRGAAVLRFGERSQDSGAHNNSRPGRFVHIDASDAAAGFFNSQLAVPEGRRLKRAVQYNVWRSITPPPQDVPLAVCEAGSIDPKDFVFADALFDTDGEILMSFESVLLQYNPMQRWVFFANMRPDEALIFKTNDTQPGTAHHVPHGAFDDPNCPPDTLPRASVEMRATAFWYE</sequence>
<dbReference type="Proteomes" id="UP000014074">
    <property type="component" value="Unassembled WGS sequence"/>
</dbReference>
<reference evidence="3" key="1">
    <citation type="journal article" date="2013" name="Genome Announc.">
        <title>Draft genome sequence of the ascomycete Phaeoacremonium aleophilum strain UCR-PA7, a causal agent of the esca disease complex in grapevines.</title>
        <authorList>
            <person name="Blanco-Ulate B."/>
            <person name="Rolshausen P."/>
            <person name="Cantu D."/>
        </authorList>
    </citation>
    <scope>NUCLEOTIDE SEQUENCE [LARGE SCALE GENOMIC DNA]</scope>
    <source>
        <strain evidence="3">UCR-PA7</strain>
    </source>
</reference>
<dbReference type="InterPro" id="IPR044053">
    <property type="entry name" value="AsaB-like"/>
</dbReference>
<organism evidence="2 3">
    <name type="scientific">Phaeoacremonium minimum (strain UCR-PA7)</name>
    <name type="common">Esca disease fungus</name>
    <name type="synonym">Togninia minima</name>
    <dbReference type="NCBI Taxonomy" id="1286976"/>
    <lineage>
        <taxon>Eukaryota</taxon>
        <taxon>Fungi</taxon>
        <taxon>Dikarya</taxon>
        <taxon>Ascomycota</taxon>
        <taxon>Pezizomycotina</taxon>
        <taxon>Sordariomycetes</taxon>
        <taxon>Sordariomycetidae</taxon>
        <taxon>Togniniales</taxon>
        <taxon>Togniniaceae</taxon>
        <taxon>Phaeoacremonium</taxon>
    </lineage>
</organism>
<evidence type="ECO:0000313" key="3">
    <source>
        <dbReference type="Proteomes" id="UP000014074"/>
    </source>
</evidence>